<accession>A0ABR7YE41</accession>
<comment type="caution">
    <text evidence="2">The sequence shown here is derived from an EMBL/GenBank/DDBJ whole genome shotgun (WGS) entry which is preliminary data.</text>
</comment>
<dbReference type="InterPro" id="IPR008949">
    <property type="entry name" value="Isoprenoid_synthase_dom_sf"/>
</dbReference>
<dbReference type="PROSITE" id="PS01045">
    <property type="entry name" value="SQUALEN_PHYTOEN_SYN_2"/>
    <property type="match status" value="1"/>
</dbReference>
<dbReference type="InterPro" id="IPR033904">
    <property type="entry name" value="Trans_IPPS_HH"/>
</dbReference>
<dbReference type="Proteomes" id="UP000651271">
    <property type="component" value="Unassembled WGS sequence"/>
</dbReference>
<reference evidence="2 3" key="1">
    <citation type="submission" date="2020-08" db="EMBL/GenBank/DDBJ databases">
        <title>Sphingobacterium sp. DN04309 isolated from aquaculture water.</title>
        <authorList>
            <person name="Zhang M."/>
        </authorList>
    </citation>
    <scope>NUCLEOTIDE SEQUENCE [LARGE SCALE GENOMIC DNA]</scope>
    <source>
        <strain evidence="2 3">DN04309</strain>
    </source>
</reference>
<name>A0ABR7YE41_9SPHI</name>
<dbReference type="InterPro" id="IPR044843">
    <property type="entry name" value="Trans_IPPS_bact-type"/>
</dbReference>
<dbReference type="InterPro" id="IPR002060">
    <property type="entry name" value="Squ/phyt_synthse"/>
</dbReference>
<evidence type="ECO:0000256" key="1">
    <source>
        <dbReference type="ARBA" id="ARBA00022679"/>
    </source>
</evidence>
<dbReference type="Gene3D" id="1.10.600.10">
    <property type="entry name" value="Farnesyl Diphosphate Synthase"/>
    <property type="match status" value="1"/>
</dbReference>
<dbReference type="SFLD" id="SFLDG01018">
    <property type="entry name" value="Squalene/Phytoene_Synthase_Lik"/>
    <property type="match status" value="1"/>
</dbReference>
<dbReference type="EMBL" id="JACOIJ010000011">
    <property type="protein sequence ID" value="MBD1429493.1"/>
    <property type="molecule type" value="Genomic_DNA"/>
</dbReference>
<evidence type="ECO:0000313" key="3">
    <source>
        <dbReference type="Proteomes" id="UP000651271"/>
    </source>
</evidence>
<dbReference type="SFLD" id="SFLDG01212">
    <property type="entry name" value="Phytoene_synthase_like"/>
    <property type="match status" value="1"/>
</dbReference>
<sequence>MKTIYDNLAYQISKCTTQTYSTSFSLGIKALDHKLRPAIYAIYGFVRLADEIVDSFHGYDQATLLNQLISETNEALEKKISINPIIQCFQETVHKYSIDKKLIDQFLHSMSMDLDKVTYTKANYDEYILGSAEVVGLMCLHVFVEGDLKKYEELKPFAMKLGSAFQKINFLRDLKDDYYTLGRFYFPNLDFITFNDDTKRIIEKEIEGEFKEALVGIKMLPNSSKFGVYLAYRYYWSLFKKIRVKSSGDILQKRTSVPNTEKMYLMMESYWNLKMDRI</sequence>
<dbReference type="CDD" id="cd00683">
    <property type="entry name" value="Trans_IPPS_HH"/>
    <property type="match status" value="1"/>
</dbReference>
<dbReference type="PANTHER" id="PTHR31480">
    <property type="entry name" value="BIFUNCTIONAL LYCOPENE CYCLASE/PHYTOENE SYNTHASE"/>
    <property type="match status" value="1"/>
</dbReference>
<gene>
    <name evidence="2" type="ORF">H8B04_07915</name>
</gene>
<proteinExistence type="predicted"/>
<dbReference type="RefSeq" id="WP_165291937.1">
    <property type="nucleotide sequence ID" value="NZ_JACOIJ010000011.1"/>
</dbReference>
<dbReference type="SFLD" id="SFLDS00005">
    <property type="entry name" value="Isoprenoid_Synthase_Type_I"/>
    <property type="match status" value="1"/>
</dbReference>
<evidence type="ECO:0000313" key="2">
    <source>
        <dbReference type="EMBL" id="MBD1429493.1"/>
    </source>
</evidence>
<dbReference type="Pfam" id="PF00494">
    <property type="entry name" value="SQS_PSY"/>
    <property type="match status" value="1"/>
</dbReference>
<dbReference type="SUPFAM" id="SSF48576">
    <property type="entry name" value="Terpenoid synthases"/>
    <property type="match status" value="1"/>
</dbReference>
<dbReference type="InterPro" id="IPR019845">
    <property type="entry name" value="Squalene/phytoene_synthase_CS"/>
</dbReference>
<protein>
    <submittedName>
        <fullName evidence="2">Phytoene/squalene synthase family protein</fullName>
    </submittedName>
</protein>
<keyword evidence="3" id="KW-1185">Reference proteome</keyword>
<keyword evidence="1" id="KW-0808">Transferase</keyword>
<organism evidence="2 3">
    <name type="scientific">Sphingobacterium litopenaei</name>
    <dbReference type="NCBI Taxonomy" id="2763500"/>
    <lineage>
        <taxon>Bacteria</taxon>
        <taxon>Pseudomonadati</taxon>
        <taxon>Bacteroidota</taxon>
        <taxon>Sphingobacteriia</taxon>
        <taxon>Sphingobacteriales</taxon>
        <taxon>Sphingobacteriaceae</taxon>
        <taxon>Sphingobacterium</taxon>
    </lineage>
</organism>